<protein>
    <submittedName>
        <fullName evidence="1">Uncharacterized protein</fullName>
    </submittedName>
</protein>
<reference evidence="1 2" key="1">
    <citation type="journal article" date="2018" name="Front. Plant Sci.">
        <title>Red Clover (Trifolium pratense) and Zigzag Clover (T. medium) - A Picture of Genomic Similarities and Differences.</title>
        <authorList>
            <person name="Dluhosova J."/>
            <person name="Istvanek J."/>
            <person name="Nedelnik J."/>
            <person name="Repkova J."/>
        </authorList>
    </citation>
    <scope>NUCLEOTIDE SEQUENCE [LARGE SCALE GENOMIC DNA]</scope>
    <source>
        <strain evidence="2">cv. 10/8</strain>
        <tissue evidence="1">Leaf</tissue>
    </source>
</reference>
<evidence type="ECO:0000313" key="1">
    <source>
        <dbReference type="EMBL" id="MCI82576.1"/>
    </source>
</evidence>
<keyword evidence="2" id="KW-1185">Reference proteome</keyword>
<feature type="non-terminal residue" evidence="1">
    <location>
        <position position="1"/>
    </location>
</feature>
<dbReference type="AlphaFoldDB" id="A0A392V2V0"/>
<accession>A0A392V2V0</accession>
<comment type="caution">
    <text evidence="1">The sequence shown here is derived from an EMBL/GenBank/DDBJ whole genome shotgun (WGS) entry which is preliminary data.</text>
</comment>
<name>A0A392V2V0_9FABA</name>
<organism evidence="1 2">
    <name type="scientific">Trifolium medium</name>
    <dbReference type="NCBI Taxonomy" id="97028"/>
    <lineage>
        <taxon>Eukaryota</taxon>
        <taxon>Viridiplantae</taxon>
        <taxon>Streptophyta</taxon>
        <taxon>Embryophyta</taxon>
        <taxon>Tracheophyta</taxon>
        <taxon>Spermatophyta</taxon>
        <taxon>Magnoliopsida</taxon>
        <taxon>eudicotyledons</taxon>
        <taxon>Gunneridae</taxon>
        <taxon>Pentapetalae</taxon>
        <taxon>rosids</taxon>
        <taxon>fabids</taxon>
        <taxon>Fabales</taxon>
        <taxon>Fabaceae</taxon>
        <taxon>Papilionoideae</taxon>
        <taxon>50 kb inversion clade</taxon>
        <taxon>NPAAA clade</taxon>
        <taxon>Hologalegina</taxon>
        <taxon>IRL clade</taxon>
        <taxon>Trifolieae</taxon>
        <taxon>Trifolium</taxon>
    </lineage>
</organism>
<sequence>VVEIHPSVSFGDLLHPRIRGDAREVNVPLLNNSLPLDDLVMFFLCIVEEADVVL</sequence>
<evidence type="ECO:0000313" key="2">
    <source>
        <dbReference type="Proteomes" id="UP000265520"/>
    </source>
</evidence>
<dbReference type="EMBL" id="LXQA011046922">
    <property type="protein sequence ID" value="MCI82576.1"/>
    <property type="molecule type" value="Genomic_DNA"/>
</dbReference>
<proteinExistence type="predicted"/>
<dbReference type="Proteomes" id="UP000265520">
    <property type="component" value="Unassembled WGS sequence"/>
</dbReference>